<dbReference type="Proteomes" id="UP001165561">
    <property type="component" value="Unassembled WGS sequence"/>
</dbReference>
<comment type="caution">
    <text evidence="1">The sequence shown here is derived from an EMBL/GenBank/DDBJ whole genome shotgun (WGS) entry which is preliminary data.</text>
</comment>
<reference evidence="1" key="1">
    <citation type="submission" date="2023-02" db="EMBL/GenBank/DDBJ databases">
        <title>Georgenia sp.10Sc9-8, isolated from a soil sample collected from the Taklamakan desert.</title>
        <authorList>
            <person name="Liu S."/>
        </authorList>
    </citation>
    <scope>NUCLEOTIDE SEQUENCE</scope>
    <source>
        <strain evidence="1">10Sc9-8</strain>
    </source>
</reference>
<evidence type="ECO:0000313" key="2">
    <source>
        <dbReference type="Proteomes" id="UP001165561"/>
    </source>
</evidence>
<organism evidence="1 2">
    <name type="scientific">Georgenia halotolerans</name>
    <dbReference type="NCBI Taxonomy" id="3028317"/>
    <lineage>
        <taxon>Bacteria</taxon>
        <taxon>Bacillati</taxon>
        <taxon>Actinomycetota</taxon>
        <taxon>Actinomycetes</taxon>
        <taxon>Micrococcales</taxon>
        <taxon>Bogoriellaceae</taxon>
        <taxon>Georgenia</taxon>
    </lineage>
</organism>
<dbReference type="EMBL" id="JARACI010001040">
    <property type="protein sequence ID" value="MDD9207081.1"/>
    <property type="molecule type" value="Genomic_DNA"/>
</dbReference>
<proteinExistence type="predicted"/>
<name>A0ABT5TYE1_9MICO</name>
<gene>
    <name evidence="1" type="ORF">PU560_11495</name>
</gene>
<accession>A0ABT5TYE1</accession>
<feature type="non-terminal residue" evidence="1">
    <location>
        <position position="1"/>
    </location>
</feature>
<protein>
    <submittedName>
        <fullName evidence="1">Uncharacterized protein</fullName>
    </submittedName>
</protein>
<sequence length="445" mass="45850">AALDPATTGTTLDFAVAACVGAGEQPGVRDVRARLAPDLAVLAERLCGPLVGRVYPVGEDPVSLDALGLSALSLAYLAAPGTDAVGRVIAYARTVLNLAEDAVLELDGAAHATLWAAGRVAALLREARPLTVEDLPEEAKVDPETAEDARRRDAAATVLQDLRDEVPGAAEATPADAARLFAAGLLPAPEVALVPEAAAALRARLDAAAGTTDPLPATQELLADMPAAPVLRPADPAPWADGPRLRGATPAELTVWLEESQAVRSRLEPLADLLLGSPPVPAQAAQWPGTLRPTRHQQVDWIGAELREDDVYPARSSVVTVGTDLTGAGPFSGLLLDSWQEVVPDGTVTAGVVVDSPSPPARSPHLMVLAVPPAEGAEWSPQALVDTLEHTVATAQARTVGLGSLPATTPQNGVLGRLGHLLPLGAVRPTDTALTRAACEPTRKG</sequence>
<evidence type="ECO:0000313" key="1">
    <source>
        <dbReference type="EMBL" id="MDD9207081.1"/>
    </source>
</evidence>
<keyword evidence="2" id="KW-1185">Reference proteome</keyword>